<evidence type="ECO:0000313" key="1">
    <source>
        <dbReference type="EMBL" id="KAA6304084.1"/>
    </source>
</evidence>
<proteinExistence type="predicted"/>
<dbReference type="AlphaFoldDB" id="A0A5J4P6C6"/>
<protein>
    <recommendedName>
        <fullName evidence="2">Tyrosine recombinase XerC</fullName>
    </recommendedName>
</protein>
<name>A0A5J4P6C6_9ZZZZ</name>
<dbReference type="EMBL" id="SNRY01011796">
    <property type="protein sequence ID" value="KAA6304084.1"/>
    <property type="molecule type" value="Genomic_DNA"/>
</dbReference>
<organism evidence="1">
    <name type="scientific">termite gut metagenome</name>
    <dbReference type="NCBI Taxonomy" id="433724"/>
    <lineage>
        <taxon>unclassified sequences</taxon>
        <taxon>metagenomes</taxon>
        <taxon>organismal metagenomes</taxon>
    </lineage>
</organism>
<accession>A0A5J4P6C6</accession>
<reference evidence="1" key="1">
    <citation type="submission" date="2019-03" db="EMBL/GenBank/DDBJ databases">
        <title>Single cell metagenomics reveals metabolic interactions within the superorganism composed of flagellate Streblomastix strix and complex community of Bacteroidetes bacteria on its surface.</title>
        <authorList>
            <person name="Treitli S.C."/>
            <person name="Kolisko M."/>
            <person name="Husnik F."/>
            <person name="Keeling P."/>
            <person name="Hampl V."/>
        </authorList>
    </citation>
    <scope>NUCLEOTIDE SEQUENCE</scope>
    <source>
        <strain evidence="1">STM</strain>
    </source>
</reference>
<evidence type="ECO:0008006" key="2">
    <source>
        <dbReference type="Google" id="ProtNLM"/>
    </source>
</evidence>
<gene>
    <name evidence="1" type="ORF">EZS27_044271</name>
</gene>
<comment type="caution">
    <text evidence="1">The sequence shown here is derived from an EMBL/GenBank/DDBJ whole genome shotgun (WGS) entry which is preliminary data.</text>
</comment>
<sequence length="75" mass="8699">MEFPNSYSEKKIMLARDAFLLSFYLGGINLVDLLQADLSESTITYVRQKTINKKQNNKKVTFTIPEEVKPIIKKF</sequence>